<dbReference type="GO" id="GO:0005634">
    <property type="term" value="C:nucleus"/>
    <property type="evidence" value="ECO:0007669"/>
    <property type="project" value="UniProtKB-UniRule"/>
</dbReference>
<comment type="caution">
    <text evidence="3">The sequence shown here is derived from an EMBL/GenBank/DDBJ whole genome shotgun (WGS) entry which is preliminary data.</text>
</comment>
<name>A0A9X0CEP2_9CNID</name>
<dbReference type="OrthoDB" id="5997366at2759"/>
<dbReference type="InterPro" id="IPR036910">
    <property type="entry name" value="HMG_box_dom_sf"/>
</dbReference>
<keyword evidence="4" id="KW-1185">Reference proteome</keyword>
<dbReference type="Proteomes" id="UP001163046">
    <property type="component" value="Unassembled WGS sequence"/>
</dbReference>
<dbReference type="Gene3D" id="1.10.30.10">
    <property type="entry name" value="High mobility group box domain"/>
    <property type="match status" value="1"/>
</dbReference>
<evidence type="ECO:0000313" key="4">
    <source>
        <dbReference type="Proteomes" id="UP001163046"/>
    </source>
</evidence>
<dbReference type="SUPFAM" id="SSF47095">
    <property type="entry name" value="HMG-box"/>
    <property type="match status" value="1"/>
</dbReference>
<gene>
    <name evidence="3" type="ORF">OS493_019266</name>
</gene>
<dbReference type="EMBL" id="MU827788">
    <property type="protein sequence ID" value="KAJ7331673.1"/>
    <property type="molecule type" value="Genomic_DNA"/>
</dbReference>
<keyword evidence="1" id="KW-0238">DNA-binding</keyword>
<dbReference type="GO" id="GO:0003677">
    <property type="term" value="F:DNA binding"/>
    <property type="evidence" value="ECO:0007669"/>
    <property type="project" value="UniProtKB-UniRule"/>
</dbReference>
<evidence type="ECO:0000313" key="3">
    <source>
        <dbReference type="EMBL" id="KAJ7331673.1"/>
    </source>
</evidence>
<evidence type="ECO:0000256" key="1">
    <source>
        <dbReference type="PROSITE-ProRule" id="PRU00267"/>
    </source>
</evidence>
<reference evidence="3" key="1">
    <citation type="submission" date="2023-01" db="EMBL/GenBank/DDBJ databases">
        <title>Genome assembly of the deep-sea coral Lophelia pertusa.</title>
        <authorList>
            <person name="Herrera S."/>
            <person name="Cordes E."/>
        </authorList>
    </citation>
    <scope>NUCLEOTIDE SEQUENCE</scope>
    <source>
        <strain evidence="3">USNM1676648</strain>
        <tissue evidence="3">Polyp</tissue>
    </source>
</reference>
<proteinExistence type="predicted"/>
<dbReference type="CDD" id="cd00084">
    <property type="entry name" value="HMG-box_SF"/>
    <property type="match status" value="1"/>
</dbReference>
<keyword evidence="1" id="KW-0539">Nucleus</keyword>
<accession>A0A9X0CEP2</accession>
<organism evidence="3 4">
    <name type="scientific">Desmophyllum pertusum</name>
    <dbReference type="NCBI Taxonomy" id="174260"/>
    <lineage>
        <taxon>Eukaryota</taxon>
        <taxon>Metazoa</taxon>
        <taxon>Cnidaria</taxon>
        <taxon>Anthozoa</taxon>
        <taxon>Hexacorallia</taxon>
        <taxon>Scleractinia</taxon>
        <taxon>Caryophylliina</taxon>
        <taxon>Caryophylliidae</taxon>
        <taxon>Desmophyllum</taxon>
    </lineage>
</organism>
<feature type="domain" description="HMG box" evidence="2">
    <location>
        <begin position="4"/>
        <end position="78"/>
    </location>
</feature>
<dbReference type="PROSITE" id="PS50118">
    <property type="entry name" value="HMG_BOX_2"/>
    <property type="match status" value="1"/>
</dbReference>
<dbReference type="InterPro" id="IPR009071">
    <property type="entry name" value="HMG_box_dom"/>
</dbReference>
<dbReference type="AlphaFoldDB" id="A0A9X0CEP2"/>
<feature type="DNA-binding region" description="HMG box" evidence="1">
    <location>
        <begin position="4"/>
        <end position="78"/>
    </location>
</feature>
<protein>
    <recommendedName>
        <fullName evidence="2">HMG box domain-containing protein</fullName>
    </recommendedName>
</protein>
<evidence type="ECO:0000259" key="2">
    <source>
        <dbReference type="PROSITE" id="PS50118"/>
    </source>
</evidence>
<sequence length="103" mass="12609">MVSPQKPPNGWTAFLNENLKERVQNNQIPGRTERITFLKSIQNMAEEWRQLSVHEKRDYKQKAIELHLKRKQERHQIREETKENRRREQLREKAYESLAIMRN</sequence>